<comment type="caution">
    <text evidence="3">The sequence shown here is derived from an EMBL/GenBank/DDBJ whole genome shotgun (WGS) entry which is preliminary data.</text>
</comment>
<dbReference type="AlphaFoldDB" id="A0A9X9F2E5"/>
<feature type="region of interest" description="Disordered" evidence="1">
    <location>
        <begin position="1"/>
        <end position="21"/>
    </location>
</feature>
<reference evidence="3 4" key="1">
    <citation type="journal article" date="2019" name="Environ. Microbiol.">
        <title>An active ?-lactamase is a part of an orchestrated cell wall stress resistance network of Bacillus subtilis and related rhizosphere species.</title>
        <authorList>
            <person name="Bucher T."/>
            <person name="Keren-Paz A."/>
            <person name="Hausser J."/>
            <person name="Olender T."/>
            <person name="Cytryn E."/>
            <person name="Kolodkin-Gal I."/>
        </authorList>
    </citation>
    <scope>NUCLEOTIDE SEQUENCE [LARGE SCALE GENOMIC DNA]</scope>
    <source>
        <strain evidence="3 4">I32</strain>
    </source>
</reference>
<protein>
    <submittedName>
        <fullName evidence="3">Penicillin-binding protein</fullName>
    </submittedName>
</protein>
<name>A0A9X9F2E5_BACCE</name>
<keyword evidence="2" id="KW-0812">Transmembrane</keyword>
<feature type="compositionally biased region" description="Basic and acidic residues" evidence="1">
    <location>
        <begin position="1"/>
        <end position="10"/>
    </location>
</feature>
<dbReference type="EMBL" id="SZOH01003506">
    <property type="protein sequence ID" value="TKI90199.1"/>
    <property type="molecule type" value="Genomic_DNA"/>
</dbReference>
<sequence>MKRGSEMRQKKEQKKQSKKKKTHIPFRLNVLFFIVFLLFSAIIIQLGKVQIIDGETYRNEVNKKEDVT</sequence>
<keyword evidence="2" id="KW-0472">Membrane</keyword>
<organism evidence="3 4">
    <name type="scientific">Bacillus cereus</name>
    <dbReference type="NCBI Taxonomy" id="1396"/>
    <lineage>
        <taxon>Bacteria</taxon>
        <taxon>Bacillati</taxon>
        <taxon>Bacillota</taxon>
        <taxon>Bacilli</taxon>
        <taxon>Bacillales</taxon>
        <taxon>Bacillaceae</taxon>
        <taxon>Bacillus</taxon>
        <taxon>Bacillus cereus group</taxon>
    </lineage>
</organism>
<dbReference type="Proteomes" id="UP000308444">
    <property type="component" value="Unassembled WGS sequence"/>
</dbReference>
<evidence type="ECO:0000313" key="4">
    <source>
        <dbReference type="Proteomes" id="UP000308444"/>
    </source>
</evidence>
<gene>
    <name evidence="3" type="ORF">FC695_34740</name>
</gene>
<feature type="compositionally biased region" description="Basic residues" evidence="1">
    <location>
        <begin position="11"/>
        <end position="21"/>
    </location>
</feature>
<accession>A0A9X9F2E5</accession>
<evidence type="ECO:0000256" key="2">
    <source>
        <dbReference type="SAM" id="Phobius"/>
    </source>
</evidence>
<feature type="transmembrane region" description="Helical" evidence="2">
    <location>
        <begin position="24"/>
        <end position="44"/>
    </location>
</feature>
<proteinExistence type="predicted"/>
<feature type="non-terminal residue" evidence="3">
    <location>
        <position position="68"/>
    </location>
</feature>
<evidence type="ECO:0000256" key="1">
    <source>
        <dbReference type="SAM" id="MobiDB-lite"/>
    </source>
</evidence>
<evidence type="ECO:0000313" key="3">
    <source>
        <dbReference type="EMBL" id="TKI90199.1"/>
    </source>
</evidence>
<keyword evidence="2" id="KW-1133">Transmembrane helix</keyword>